<feature type="domain" description="XdhC- CoxI" evidence="2">
    <location>
        <begin position="17"/>
        <end position="78"/>
    </location>
</feature>
<evidence type="ECO:0000259" key="3">
    <source>
        <dbReference type="Pfam" id="PF13478"/>
    </source>
</evidence>
<reference evidence="4" key="1">
    <citation type="submission" date="2020-07" db="EMBL/GenBank/DDBJ databases">
        <title>Huge and variable diversity of episymbiotic CPR bacteria and DPANN archaea in groundwater ecosystems.</title>
        <authorList>
            <person name="He C.Y."/>
            <person name="Keren R."/>
            <person name="Whittaker M."/>
            <person name="Farag I.F."/>
            <person name="Doudna J."/>
            <person name="Cate J.H.D."/>
            <person name="Banfield J.F."/>
        </authorList>
    </citation>
    <scope>NUCLEOTIDE SEQUENCE</scope>
    <source>
        <strain evidence="4">NC_groundwater_672_Ag_B-0.1um_62_36</strain>
    </source>
</reference>
<sequence length="372" mass="40631">MGEEEIYRRIASLREVDKGAVLATIVSKRGSAPRELGAKLLVEEGGATLGSISGGCVEAETWQEAMQMMPGGHPRIRCFHLTEKDAVESGLICGGALEVYLEPVSPVPQTAKGDLYQEIIALQSRQEKGALATLLLEADPSRQEGDAGGPPDDPRVAPIGERKQLFGREGLVAGARGEDQAWEHEVAEMACQVMAEERPRLLELPGGPRVFLDPIVASPILYLFGGGHISLPLARLGKMSGFQVIVVDDRELYANSTRFPEANRVYAREFTEVLPELVPHSSSYIVIVTRGHLHDELVLEWAVKQTVRYIGMIGSRQKIRRIYTNLTERGTPPEALARVHSPIGLSIGAETPEEIAVSIAAQLIQVRRERTP</sequence>
<dbReference type="InterPro" id="IPR003777">
    <property type="entry name" value="XdhC_CoxI"/>
</dbReference>
<feature type="region of interest" description="Disordered" evidence="1">
    <location>
        <begin position="139"/>
        <end position="158"/>
    </location>
</feature>
<evidence type="ECO:0000313" key="5">
    <source>
        <dbReference type="Proteomes" id="UP000769766"/>
    </source>
</evidence>
<dbReference type="PANTHER" id="PTHR30388">
    <property type="entry name" value="ALDEHYDE OXIDOREDUCTASE MOLYBDENUM COFACTOR ASSEMBLY PROTEIN"/>
    <property type="match status" value="1"/>
</dbReference>
<comment type="caution">
    <text evidence="4">The sequence shown here is derived from an EMBL/GenBank/DDBJ whole genome shotgun (WGS) entry which is preliminary data.</text>
</comment>
<proteinExistence type="predicted"/>
<feature type="domain" description="XdhC Rossmann" evidence="3">
    <location>
        <begin position="221"/>
        <end position="363"/>
    </location>
</feature>
<accession>A0A932CPQ1</accession>
<dbReference type="InterPro" id="IPR052698">
    <property type="entry name" value="MoCofactor_Util/Proc"/>
</dbReference>
<dbReference type="EMBL" id="JACPRF010000307">
    <property type="protein sequence ID" value="MBI2877238.1"/>
    <property type="molecule type" value="Genomic_DNA"/>
</dbReference>
<dbReference type="Pfam" id="PF13478">
    <property type="entry name" value="XdhC_C"/>
    <property type="match status" value="1"/>
</dbReference>
<evidence type="ECO:0000313" key="4">
    <source>
        <dbReference type="EMBL" id="MBI2877238.1"/>
    </source>
</evidence>
<name>A0A932CPQ1_UNCTE</name>
<dbReference type="AlphaFoldDB" id="A0A932CPQ1"/>
<evidence type="ECO:0000256" key="1">
    <source>
        <dbReference type="SAM" id="MobiDB-lite"/>
    </source>
</evidence>
<protein>
    <submittedName>
        <fullName evidence="4">XdhC family protein</fullName>
    </submittedName>
</protein>
<dbReference type="PANTHER" id="PTHR30388:SF6">
    <property type="entry name" value="XANTHINE DEHYDROGENASE SUBUNIT A-RELATED"/>
    <property type="match status" value="1"/>
</dbReference>
<gene>
    <name evidence="4" type="ORF">HYY20_10180</name>
</gene>
<evidence type="ECO:0000259" key="2">
    <source>
        <dbReference type="Pfam" id="PF02625"/>
    </source>
</evidence>
<dbReference type="Gene3D" id="3.40.50.720">
    <property type="entry name" value="NAD(P)-binding Rossmann-like Domain"/>
    <property type="match status" value="1"/>
</dbReference>
<dbReference type="Pfam" id="PF02625">
    <property type="entry name" value="XdhC_CoxI"/>
    <property type="match status" value="1"/>
</dbReference>
<dbReference type="InterPro" id="IPR027051">
    <property type="entry name" value="XdhC_Rossmann_dom"/>
</dbReference>
<dbReference type="Proteomes" id="UP000769766">
    <property type="component" value="Unassembled WGS sequence"/>
</dbReference>
<organism evidence="4 5">
    <name type="scientific">Tectimicrobiota bacterium</name>
    <dbReference type="NCBI Taxonomy" id="2528274"/>
    <lineage>
        <taxon>Bacteria</taxon>
        <taxon>Pseudomonadati</taxon>
        <taxon>Nitrospinota/Tectimicrobiota group</taxon>
        <taxon>Candidatus Tectimicrobiota</taxon>
    </lineage>
</organism>